<dbReference type="Pfam" id="PF02151">
    <property type="entry name" value="UVR"/>
    <property type="match status" value="1"/>
</dbReference>
<dbReference type="AlphaFoldDB" id="A0A9D2A4U4"/>
<dbReference type="GO" id="GO:0009432">
    <property type="term" value="P:SOS response"/>
    <property type="evidence" value="ECO:0007669"/>
    <property type="project" value="UniProtKB-KW"/>
</dbReference>
<dbReference type="PANTHER" id="PTHR15160">
    <property type="entry name" value="VON HIPPEL-LINDAU PROTEIN"/>
    <property type="match status" value="1"/>
</dbReference>
<dbReference type="GO" id="GO:0004518">
    <property type="term" value="F:nuclease activity"/>
    <property type="evidence" value="ECO:0007669"/>
    <property type="project" value="InterPro"/>
</dbReference>
<evidence type="ECO:0000259" key="2">
    <source>
        <dbReference type="PROSITE" id="PS50151"/>
    </source>
</evidence>
<dbReference type="Pfam" id="PF02577">
    <property type="entry name" value="BFN_dom"/>
    <property type="match status" value="1"/>
</dbReference>
<dbReference type="InterPro" id="IPR036104">
    <property type="entry name" value="BFN_sf"/>
</dbReference>
<dbReference type="PROSITE" id="PS50151">
    <property type="entry name" value="UVR"/>
    <property type="match status" value="1"/>
</dbReference>
<dbReference type="EMBL" id="DXCK01000090">
    <property type="protein sequence ID" value="HIZ01908.1"/>
    <property type="molecule type" value="Genomic_DNA"/>
</dbReference>
<dbReference type="PROSITE" id="PS51658">
    <property type="entry name" value="BFN"/>
    <property type="match status" value="1"/>
</dbReference>
<evidence type="ECO:0000313" key="5">
    <source>
        <dbReference type="Proteomes" id="UP000824023"/>
    </source>
</evidence>
<dbReference type="InterPro" id="IPR001943">
    <property type="entry name" value="UVR_dom"/>
</dbReference>
<comment type="caution">
    <text evidence="4">The sequence shown here is derived from an EMBL/GenBank/DDBJ whole genome shotgun (WGS) entry which is preliminary data.</text>
</comment>
<keyword evidence="1" id="KW-0227">DNA damage</keyword>
<dbReference type="InterPro" id="IPR003729">
    <property type="entry name" value="Bi_nuclease_dom"/>
</dbReference>
<evidence type="ECO:0000256" key="1">
    <source>
        <dbReference type="ARBA" id="ARBA00023236"/>
    </source>
</evidence>
<accession>A0A9D2A4U4</accession>
<reference evidence="4" key="1">
    <citation type="journal article" date="2021" name="PeerJ">
        <title>Extensive microbial diversity within the chicken gut microbiome revealed by metagenomics and culture.</title>
        <authorList>
            <person name="Gilroy R."/>
            <person name="Ravi A."/>
            <person name="Getino M."/>
            <person name="Pursley I."/>
            <person name="Horton D.L."/>
            <person name="Alikhan N.F."/>
            <person name="Baker D."/>
            <person name="Gharbi K."/>
            <person name="Hall N."/>
            <person name="Watson M."/>
            <person name="Adriaenssens E.M."/>
            <person name="Foster-Nyarko E."/>
            <person name="Jarju S."/>
            <person name="Secka A."/>
            <person name="Antonio M."/>
            <person name="Oren A."/>
            <person name="Chaudhuri R.R."/>
            <person name="La Ragione R."/>
            <person name="Hildebrand F."/>
            <person name="Pallen M.J."/>
        </authorList>
    </citation>
    <scope>NUCLEOTIDE SEQUENCE</scope>
    <source>
        <strain evidence="4">ChiHjej12B11-24981</strain>
    </source>
</reference>
<dbReference type="PANTHER" id="PTHR15160:SF1">
    <property type="entry name" value="VON HIPPEL-LINDAU DISEASE TUMOR SUPPRESSOR"/>
    <property type="match status" value="1"/>
</dbReference>
<name>A0A9D2A4U4_9BACE</name>
<dbReference type="SUPFAM" id="SSF46600">
    <property type="entry name" value="C-terminal UvrC-binding domain of UvrB"/>
    <property type="match status" value="1"/>
</dbReference>
<keyword evidence="1" id="KW-0742">SOS response</keyword>
<feature type="domain" description="UVR" evidence="2">
    <location>
        <begin position="152"/>
        <end position="187"/>
    </location>
</feature>
<feature type="domain" description="BFN" evidence="3">
    <location>
        <begin position="5"/>
        <end position="137"/>
    </location>
</feature>
<organism evidence="4 5">
    <name type="scientific">Candidatus Bacteroides merdipullorum</name>
    <dbReference type="NCBI Taxonomy" id="2838474"/>
    <lineage>
        <taxon>Bacteria</taxon>
        <taxon>Pseudomonadati</taxon>
        <taxon>Bacteroidota</taxon>
        <taxon>Bacteroidia</taxon>
        <taxon>Bacteroidales</taxon>
        <taxon>Bacteroidaceae</taxon>
        <taxon>Bacteroides</taxon>
    </lineage>
</organism>
<sequence>MDRKKVELQVSSLSASHAQVGGYTLLLTEAGGRRQLPVIIGASEAQAIALELRGIHPSRPLTHDLFASVLDALGIRLLRVLIYKAEKGIFYTYIYLRSGEILLRIDSRTSDAVALALHMGAPVLIYDDLLQRECIPTVDEEPAELSEEELLKQNEKALKAALQKAIDEENYEQAAVLRDQLKQLHIS</sequence>
<reference evidence="4" key="2">
    <citation type="submission" date="2021-04" db="EMBL/GenBank/DDBJ databases">
        <authorList>
            <person name="Gilroy R."/>
        </authorList>
    </citation>
    <scope>NUCLEOTIDE SEQUENCE</scope>
    <source>
        <strain evidence="4">ChiHjej12B11-24981</strain>
    </source>
</reference>
<dbReference type="InterPro" id="IPR036876">
    <property type="entry name" value="UVR_dom_sf"/>
</dbReference>
<proteinExistence type="predicted"/>
<gene>
    <name evidence="4" type="ORF">H9819_06605</name>
</gene>
<evidence type="ECO:0000313" key="4">
    <source>
        <dbReference type="EMBL" id="HIZ01908.1"/>
    </source>
</evidence>
<dbReference type="Gene3D" id="3.10.690.10">
    <property type="entry name" value="Bifunctional nuclease domain"/>
    <property type="match status" value="1"/>
</dbReference>
<dbReference type="Proteomes" id="UP000824023">
    <property type="component" value="Unassembled WGS sequence"/>
</dbReference>
<evidence type="ECO:0000259" key="3">
    <source>
        <dbReference type="PROSITE" id="PS51658"/>
    </source>
</evidence>
<dbReference type="SUPFAM" id="SSF103256">
    <property type="entry name" value="Hypothetical protein TM0160"/>
    <property type="match status" value="1"/>
</dbReference>
<protein>
    <submittedName>
        <fullName evidence="4">Bifunctional nuclease family protein</fullName>
    </submittedName>
</protein>